<dbReference type="GO" id="GO:0016020">
    <property type="term" value="C:membrane"/>
    <property type="evidence" value="ECO:0007669"/>
    <property type="project" value="UniProtKB-SubCell"/>
</dbReference>
<evidence type="ECO:0000256" key="6">
    <source>
        <dbReference type="ARBA" id="ARBA00022723"/>
    </source>
</evidence>
<feature type="transmembrane region" description="Helical" evidence="12">
    <location>
        <begin position="223"/>
        <end position="241"/>
    </location>
</feature>
<feature type="transmembrane region" description="Helical" evidence="12">
    <location>
        <begin position="35"/>
        <end position="60"/>
    </location>
</feature>
<evidence type="ECO:0000256" key="11">
    <source>
        <dbReference type="ARBA" id="ARBA00023136"/>
    </source>
</evidence>
<keyword evidence="5 12" id="KW-0812">Transmembrane</keyword>
<evidence type="ECO:0000256" key="5">
    <source>
        <dbReference type="ARBA" id="ARBA00022692"/>
    </source>
</evidence>
<feature type="transmembrane region" description="Helical" evidence="12">
    <location>
        <begin position="7"/>
        <end position="29"/>
    </location>
</feature>
<dbReference type="PANTHER" id="PTHR39188">
    <property type="entry name" value="MEMBRANE-ASSOCIATED ZINC METALLOPROTEASE M50B"/>
    <property type="match status" value="1"/>
</dbReference>
<comment type="caution">
    <text evidence="14">The sequence shown here is derived from an EMBL/GenBank/DDBJ whole genome shotgun (WGS) entry which is preliminary data.</text>
</comment>
<evidence type="ECO:0000256" key="1">
    <source>
        <dbReference type="ARBA" id="ARBA00001947"/>
    </source>
</evidence>
<feature type="transmembrane region" description="Helical" evidence="12">
    <location>
        <begin position="90"/>
        <end position="112"/>
    </location>
</feature>
<keyword evidence="10" id="KW-0482">Metalloprotease</keyword>
<evidence type="ECO:0000256" key="8">
    <source>
        <dbReference type="ARBA" id="ARBA00022833"/>
    </source>
</evidence>
<dbReference type="GO" id="GO:0046872">
    <property type="term" value="F:metal ion binding"/>
    <property type="evidence" value="ECO:0007669"/>
    <property type="project" value="UniProtKB-KW"/>
</dbReference>
<comment type="similarity">
    <text evidence="3">Belongs to the peptidase M50B family.</text>
</comment>
<dbReference type="EMBL" id="MHKN01000013">
    <property type="protein sequence ID" value="OGY92673.1"/>
    <property type="molecule type" value="Genomic_DNA"/>
</dbReference>
<feature type="transmembrane region" description="Helical" evidence="12">
    <location>
        <begin position="163"/>
        <end position="181"/>
    </location>
</feature>
<evidence type="ECO:0000313" key="14">
    <source>
        <dbReference type="EMBL" id="OGY92673.1"/>
    </source>
</evidence>
<feature type="domain" description="Peptidase M50" evidence="13">
    <location>
        <begin position="37"/>
        <end position="110"/>
    </location>
</feature>
<evidence type="ECO:0000259" key="13">
    <source>
        <dbReference type="Pfam" id="PF02163"/>
    </source>
</evidence>
<gene>
    <name evidence="14" type="ORF">A3B31_00425</name>
</gene>
<proteinExistence type="inferred from homology"/>
<dbReference type="PANTHER" id="PTHR39188:SF3">
    <property type="entry name" value="STAGE IV SPORULATION PROTEIN FB"/>
    <property type="match status" value="1"/>
</dbReference>
<dbReference type="Pfam" id="PF02163">
    <property type="entry name" value="Peptidase_M50"/>
    <property type="match status" value="2"/>
</dbReference>
<dbReference type="GO" id="GO:0008237">
    <property type="term" value="F:metallopeptidase activity"/>
    <property type="evidence" value="ECO:0007669"/>
    <property type="project" value="UniProtKB-KW"/>
</dbReference>
<keyword evidence="6" id="KW-0479">Metal-binding</keyword>
<keyword evidence="8" id="KW-0862">Zinc</keyword>
<keyword evidence="11 12" id="KW-0472">Membrane</keyword>
<evidence type="ECO:0000256" key="9">
    <source>
        <dbReference type="ARBA" id="ARBA00022989"/>
    </source>
</evidence>
<sequence>MSLFWRSTIFITSAVANFFAFQAIARYFGSADPTWMATLITVSVVVHECAHAIVMTIYGLKPLMFFALVIGGAMPTQIEKMKQLPWSRMAAITLAGPFANLVLVGVGALLYLGDIVTIRQFDQIASVNTQLFFLNLLPFSILDGGRFTKLLFDSVPEHLDLRFARTLGVALVAIVFVTSIFTHRTTALTTMIFYFGLVHRAFRDDPVGSRNRQAIKPQEQIRWAVFYGAMLCVGGVLFNMIPDWME</sequence>
<evidence type="ECO:0000256" key="4">
    <source>
        <dbReference type="ARBA" id="ARBA00022670"/>
    </source>
</evidence>
<dbReference type="InterPro" id="IPR008915">
    <property type="entry name" value="Peptidase_M50"/>
</dbReference>
<evidence type="ECO:0000256" key="12">
    <source>
        <dbReference type="SAM" id="Phobius"/>
    </source>
</evidence>
<evidence type="ECO:0000313" key="15">
    <source>
        <dbReference type="Proteomes" id="UP000177349"/>
    </source>
</evidence>
<organism evidence="14 15">
    <name type="scientific">Candidatus Komeilibacteria bacterium RIFCSPLOWO2_01_FULL_53_11</name>
    <dbReference type="NCBI Taxonomy" id="1798552"/>
    <lineage>
        <taxon>Bacteria</taxon>
        <taxon>Candidatus Komeiliibacteriota</taxon>
    </lineage>
</organism>
<evidence type="ECO:0000256" key="7">
    <source>
        <dbReference type="ARBA" id="ARBA00022801"/>
    </source>
</evidence>
<reference evidence="14 15" key="1">
    <citation type="journal article" date="2016" name="Nat. Commun.">
        <title>Thousands of microbial genomes shed light on interconnected biogeochemical processes in an aquifer system.</title>
        <authorList>
            <person name="Anantharaman K."/>
            <person name="Brown C.T."/>
            <person name="Hug L.A."/>
            <person name="Sharon I."/>
            <person name="Castelle C.J."/>
            <person name="Probst A.J."/>
            <person name="Thomas B.C."/>
            <person name="Singh A."/>
            <person name="Wilkins M.J."/>
            <person name="Karaoz U."/>
            <person name="Brodie E.L."/>
            <person name="Williams K.H."/>
            <person name="Hubbard S.S."/>
            <person name="Banfield J.F."/>
        </authorList>
    </citation>
    <scope>NUCLEOTIDE SEQUENCE [LARGE SCALE GENOMIC DNA]</scope>
</reference>
<evidence type="ECO:0000256" key="2">
    <source>
        <dbReference type="ARBA" id="ARBA00004141"/>
    </source>
</evidence>
<keyword evidence="4" id="KW-0645">Protease</keyword>
<name>A0A1G2BU99_9BACT</name>
<accession>A0A1G2BU99</accession>
<dbReference type="AlphaFoldDB" id="A0A1G2BU99"/>
<protein>
    <recommendedName>
        <fullName evidence="13">Peptidase M50 domain-containing protein</fullName>
    </recommendedName>
</protein>
<dbReference type="Proteomes" id="UP000177349">
    <property type="component" value="Unassembled WGS sequence"/>
</dbReference>
<keyword evidence="9 12" id="KW-1133">Transmembrane helix</keyword>
<dbReference type="CDD" id="cd05709">
    <property type="entry name" value="S2P-M50"/>
    <property type="match status" value="1"/>
</dbReference>
<dbReference type="GO" id="GO:0006508">
    <property type="term" value="P:proteolysis"/>
    <property type="evidence" value="ECO:0007669"/>
    <property type="project" value="UniProtKB-KW"/>
</dbReference>
<evidence type="ECO:0000256" key="3">
    <source>
        <dbReference type="ARBA" id="ARBA00007931"/>
    </source>
</evidence>
<evidence type="ECO:0000256" key="10">
    <source>
        <dbReference type="ARBA" id="ARBA00023049"/>
    </source>
</evidence>
<comment type="cofactor">
    <cofactor evidence="1">
        <name>Zn(2+)</name>
        <dbReference type="ChEBI" id="CHEBI:29105"/>
    </cofactor>
</comment>
<comment type="subcellular location">
    <subcellularLocation>
        <location evidence="2">Membrane</location>
        <topology evidence="2">Multi-pass membrane protein</topology>
    </subcellularLocation>
</comment>
<feature type="domain" description="Peptidase M50" evidence="13">
    <location>
        <begin position="119"/>
        <end position="173"/>
    </location>
</feature>
<keyword evidence="7" id="KW-0378">Hydrolase</keyword>